<protein>
    <submittedName>
        <fullName evidence="1">Uncharacterized protein</fullName>
    </submittedName>
</protein>
<dbReference type="EMBL" id="JAAIUW010000003">
    <property type="protein sequence ID" value="KAF7837252.1"/>
    <property type="molecule type" value="Genomic_DNA"/>
</dbReference>
<comment type="caution">
    <text evidence="1">The sequence shown here is derived from an EMBL/GenBank/DDBJ whole genome shotgun (WGS) entry which is preliminary data.</text>
</comment>
<reference evidence="1" key="1">
    <citation type="submission" date="2020-09" db="EMBL/GenBank/DDBJ databases">
        <title>Genome-Enabled Discovery of Anthraquinone Biosynthesis in Senna tora.</title>
        <authorList>
            <person name="Kang S.-H."/>
            <person name="Pandey R.P."/>
            <person name="Lee C.-M."/>
            <person name="Sim J.-S."/>
            <person name="Jeong J.-T."/>
            <person name="Choi B.-S."/>
            <person name="Jung M."/>
            <person name="Ginzburg D."/>
            <person name="Zhao K."/>
            <person name="Won S.Y."/>
            <person name="Oh T.-J."/>
            <person name="Yu Y."/>
            <person name="Kim N.-H."/>
            <person name="Lee O.R."/>
            <person name="Lee T.-H."/>
            <person name="Bashyal P."/>
            <person name="Kim T.-S."/>
            <person name="Lee W.-H."/>
            <person name="Kawkins C."/>
            <person name="Kim C.-K."/>
            <person name="Kim J.S."/>
            <person name="Ahn B.O."/>
            <person name="Rhee S.Y."/>
            <person name="Sohng J.K."/>
        </authorList>
    </citation>
    <scope>NUCLEOTIDE SEQUENCE</scope>
    <source>
        <tissue evidence="1">Leaf</tissue>
    </source>
</reference>
<name>A0A834X444_9FABA</name>
<keyword evidence="2" id="KW-1185">Reference proteome</keyword>
<organism evidence="1 2">
    <name type="scientific">Senna tora</name>
    <dbReference type="NCBI Taxonomy" id="362788"/>
    <lineage>
        <taxon>Eukaryota</taxon>
        <taxon>Viridiplantae</taxon>
        <taxon>Streptophyta</taxon>
        <taxon>Embryophyta</taxon>
        <taxon>Tracheophyta</taxon>
        <taxon>Spermatophyta</taxon>
        <taxon>Magnoliopsida</taxon>
        <taxon>eudicotyledons</taxon>
        <taxon>Gunneridae</taxon>
        <taxon>Pentapetalae</taxon>
        <taxon>rosids</taxon>
        <taxon>fabids</taxon>
        <taxon>Fabales</taxon>
        <taxon>Fabaceae</taxon>
        <taxon>Caesalpinioideae</taxon>
        <taxon>Cassia clade</taxon>
        <taxon>Senna</taxon>
    </lineage>
</organism>
<gene>
    <name evidence="1" type="ORF">G2W53_005734</name>
</gene>
<dbReference type="Proteomes" id="UP000634136">
    <property type="component" value="Unassembled WGS sequence"/>
</dbReference>
<sequence>MAVGMASETKGTTFVGKAVDHLCRPHHPTLKPNMVHLNKNGQLN</sequence>
<accession>A0A834X444</accession>
<dbReference type="AlphaFoldDB" id="A0A834X444"/>
<evidence type="ECO:0000313" key="1">
    <source>
        <dbReference type="EMBL" id="KAF7837252.1"/>
    </source>
</evidence>
<proteinExistence type="predicted"/>
<evidence type="ECO:0000313" key="2">
    <source>
        <dbReference type="Proteomes" id="UP000634136"/>
    </source>
</evidence>